<dbReference type="NCBIfam" id="TIGR00237">
    <property type="entry name" value="xseA"/>
    <property type="match status" value="1"/>
</dbReference>
<comment type="caution">
    <text evidence="9">The sequence shown here is derived from an EMBL/GenBank/DDBJ whole genome shotgun (WGS) entry which is preliminary data.</text>
</comment>
<dbReference type="GO" id="GO:0003676">
    <property type="term" value="F:nucleic acid binding"/>
    <property type="evidence" value="ECO:0007669"/>
    <property type="project" value="InterPro"/>
</dbReference>
<evidence type="ECO:0000259" key="8">
    <source>
        <dbReference type="Pfam" id="PF13742"/>
    </source>
</evidence>
<comment type="subcellular location">
    <subcellularLocation>
        <location evidence="5 6">Cytoplasm</location>
    </subcellularLocation>
</comment>
<dbReference type="CDD" id="cd04489">
    <property type="entry name" value="ExoVII_LU_OBF"/>
    <property type="match status" value="1"/>
</dbReference>
<reference evidence="9" key="2">
    <citation type="submission" date="2021-04" db="EMBL/GenBank/DDBJ databases">
        <authorList>
            <person name="Gilroy R."/>
        </authorList>
    </citation>
    <scope>NUCLEOTIDE SEQUENCE</scope>
    <source>
        <strain evidence="9">5790</strain>
    </source>
</reference>
<accession>A0A9D1PQX2</accession>
<dbReference type="Pfam" id="PF13742">
    <property type="entry name" value="tRNA_anti_2"/>
    <property type="match status" value="1"/>
</dbReference>
<comment type="function">
    <text evidence="5">Bidirectionally degrades single-stranded DNA into large acid-insoluble oligonucleotides, which are then degraded further into small acid-soluble oligonucleotides.</text>
</comment>
<reference evidence="9" key="1">
    <citation type="journal article" date="2021" name="PeerJ">
        <title>Extensive microbial diversity within the chicken gut microbiome revealed by metagenomics and culture.</title>
        <authorList>
            <person name="Gilroy R."/>
            <person name="Ravi A."/>
            <person name="Getino M."/>
            <person name="Pursley I."/>
            <person name="Horton D.L."/>
            <person name="Alikhan N.F."/>
            <person name="Baker D."/>
            <person name="Gharbi K."/>
            <person name="Hall N."/>
            <person name="Watson M."/>
            <person name="Adriaenssens E.M."/>
            <person name="Foster-Nyarko E."/>
            <person name="Jarju S."/>
            <person name="Secka A."/>
            <person name="Antonio M."/>
            <person name="Oren A."/>
            <person name="Chaudhuri R.R."/>
            <person name="La Ragione R."/>
            <person name="Hildebrand F."/>
            <person name="Pallen M.J."/>
        </authorList>
    </citation>
    <scope>NUCLEOTIDE SEQUENCE</scope>
    <source>
        <strain evidence="9">5790</strain>
    </source>
</reference>
<dbReference type="AlphaFoldDB" id="A0A9D1PQX2"/>
<evidence type="ECO:0000256" key="4">
    <source>
        <dbReference type="ARBA" id="ARBA00022839"/>
    </source>
</evidence>
<dbReference type="InterPro" id="IPR003753">
    <property type="entry name" value="Exonuc_VII_L"/>
</dbReference>
<evidence type="ECO:0000313" key="10">
    <source>
        <dbReference type="Proteomes" id="UP000824162"/>
    </source>
</evidence>
<protein>
    <recommendedName>
        <fullName evidence="5">Exodeoxyribonuclease 7 large subunit</fullName>
        <ecNumber evidence="5">3.1.11.6</ecNumber>
    </recommendedName>
    <alternativeName>
        <fullName evidence="5">Exodeoxyribonuclease VII large subunit</fullName>
        <shortName evidence="5">Exonuclease VII large subunit</shortName>
    </alternativeName>
</protein>
<dbReference type="InterPro" id="IPR025824">
    <property type="entry name" value="OB-fold_nuc-bd_dom"/>
</dbReference>
<keyword evidence="1 5" id="KW-0963">Cytoplasm</keyword>
<keyword evidence="3 5" id="KW-0378">Hydrolase</keyword>
<dbReference type="PANTHER" id="PTHR30008">
    <property type="entry name" value="EXODEOXYRIBONUCLEASE 7 LARGE SUBUNIT"/>
    <property type="match status" value="1"/>
</dbReference>
<evidence type="ECO:0000256" key="3">
    <source>
        <dbReference type="ARBA" id="ARBA00022801"/>
    </source>
</evidence>
<dbReference type="EC" id="3.1.11.6" evidence="5"/>
<evidence type="ECO:0000256" key="5">
    <source>
        <dbReference type="HAMAP-Rule" id="MF_00378"/>
    </source>
</evidence>
<keyword evidence="4 5" id="KW-0269">Exonuclease</keyword>
<evidence type="ECO:0000256" key="1">
    <source>
        <dbReference type="ARBA" id="ARBA00022490"/>
    </source>
</evidence>
<dbReference type="Proteomes" id="UP000824162">
    <property type="component" value="Unassembled WGS sequence"/>
</dbReference>
<comment type="subunit">
    <text evidence="5">Heterooligomer composed of large and small subunits.</text>
</comment>
<dbReference type="GO" id="GO:0005737">
    <property type="term" value="C:cytoplasm"/>
    <property type="evidence" value="ECO:0007669"/>
    <property type="project" value="UniProtKB-SubCell"/>
</dbReference>
<dbReference type="PANTHER" id="PTHR30008:SF0">
    <property type="entry name" value="EXODEOXYRIBONUCLEASE 7 LARGE SUBUNIT"/>
    <property type="match status" value="1"/>
</dbReference>
<dbReference type="InterPro" id="IPR020579">
    <property type="entry name" value="Exonuc_VII_lsu_C"/>
</dbReference>
<dbReference type="EMBL" id="DXIJ01000003">
    <property type="protein sequence ID" value="HIV85229.1"/>
    <property type="molecule type" value="Genomic_DNA"/>
</dbReference>
<dbReference type="HAMAP" id="MF_00378">
    <property type="entry name" value="Exonuc_7_L"/>
    <property type="match status" value="1"/>
</dbReference>
<dbReference type="Pfam" id="PF02601">
    <property type="entry name" value="Exonuc_VII_L"/>
    <property type="match status" value="1"/>
</dbReference>
<gene>
    <name evidence="5" type="primary">xseA</name>
    <name evidence="9" type="ORF">H9900_00280</name>
</gene>
<keyword evidence="2 5" id="KW-0540">Nuclease</keyword>
<comment type="catalytic activity">
    <reaction evidence="5 6">
        <text>Exonucleolytic cleavage in either 5'- to 3'- or 3'- to 5'-direction to yield nucleoside 5'-phosphates.</text>
        <dbReference type="EC" id="3.1.11.6"/>
    </reaction>
</comment>
<feature type="domain" description="OB-fold nucleic acid binding" evidence="8">
    <location>
        <begin position="6"/>
        <end position="101"/>
    </location>
</feature>
<feature type="domain" description="Exonuclease VII large subunit C-terminal" evidence="7">
    <location>
        <begin position="124"/>
        <end position="329"/>
    </location>
</feature>
<dbReference type="GO" id="GO:0009318">
    <property type="term" value="C:exodeoxyribonuclease VII complex"/>
    <property type="evidence" value="ECO:0007669"/>
    <property type="project" value="UniProtKB-UniRule"/>
</dbReference>
<evidence type="ECO:0000313" key="9">
    <source>
        <dbReference type="EMBL" id="HIV85229.1"/>
    </source>
</evidence>
<dbReference type="GO" id="GO:0006308">
    <property type="term" value="P:DNA catabolic process"/>
    <property type="evidence" value="ECO:0007669"/>
    <property type="project" value="UniProtKB-UniRule"/>
</dbReference>
<evidence type="ECO:0000259" key="7">
    <source>
        <dbReference type="Pfam" id="PF02601"/>
    </source>
</evidence>
<dbReference type="GO" id="GO:0008855">
    <property type="term" value="F:exodeoxyribonuclease VII activity"/>
    <property type="evidence" value="ECO:0007669"/>
    <property type="project" value="UniProtKB-UniRule"/>
</dbReference>
<name>A0A9D1PQX2_9FIRM</name>
<organism evidence="9 10">
    <name type="scientific">Candidatus Monoglobus merdigallinarum</name>
    <dbReference type="NCBI Taxonomy" id="2838698"/>
    <lineage>
        <taxon>Bacteria</taxon>
        <taxon>Bacillati</taxon>
        <taxon>Bacillota</taxon>
        <taxon>Clostridia</taxon>
        <taxon>Monoglobales</taxon>
        <taxon>Monoglobaceae</taxon>
        <taxon>Monoglobus</taxon>
    </lineage>
</organism>
<evidence type="ECO:0000256" key="6">
    <source>
        <dbReference type="RuleBase" id="RU004355"/>
    </source>
</evidence>
<comment type="similarity">
    <text evidence="5 6">Belongs to the XseA family.</text>
</comment>
<sequence length="411" mass="45465">MERQALTVTQVNLYVKQLISRDDILSNVLVKGELSNFKAHSSGHMYMSLKDDTGVIRAVMFRSAAARLDFKPANGMKVLARGRVGVYERDGQYQLYIEHMEQDGIGDLYAAFEKLKNKLDKEGLFSPGAKKPLPKYPKTIGVITAPTGAAIRDILNILSRRFAYSDVLLYPALVQGENSAASIVEAINYFDKTGTADVLIVGRGGGSIEDLWSFNEESVARAIYNCRIPIVSAVGHEVDFTISDFVADLRAPTPSAAAELVVPSQTELREKFNNVYLRLYTCAVRIIEKKRLELKVPAESRVLKNPASAIDNSRIYLDSLSRSFENSCQRLLSEKKHTLRELASKLEALSPLDMLGRGFSVTRSGDGMVISSVENVSEGDRISVMLRDGSLGAVVKSVEETQFRSQNKSER</sequence>
<evidence type="ECO:0000256" key="2">
    <source>
        <dbReference type="ARBA" id="ARBA00022722"/>
    </source>
</evidence>
<proteinExistence type="inferred from homology"/>